<feature type="compositionally biased region" description="Low complexity" evidence="1">
    <location>
        <begin position="469"/>
        <end position="480"/>
    </location>
</feature>
<evidence type="ECO:0000256" key="1">
    <source>
        <dbReference type="SAM" id="MobiDB-lite"/>
    </source>
</evidence>
<accession>A0AAN6T6C5</accession>
<comment type="caution">
    <text evidence="2">The sequence shown here is derived from an EMBL/GenBank/DDBJ whole genome shotgun (WGS) entry which is preliminary data.</text>
</comment>
<proteinExistence type="predicted"/>
<sequence length="551" mass="59095">MSWEPSPSAHYRAPRQAEDLIGAVSSPSRASSDRRGILSAGKAVFRARPLTEFPPSSSVASEHGLEVEVPRAITDVLEPTDQKHVAVVEPTPPSAQIIPCTLNEKTSPAQAPEAKRRRRMKAPAAVFSSPGRPVSQSHAPGLPLPGCRPDRSLGSSSPVISSLSPVSGVPPRQPSPVMPAANQPGIVTAPSCLASDQGSNNPMERLLPNGPASQVPFTAFNLAYPDYQGSLKDFIRGILCILKLQKDKALTEFLYDDFVRVFSGEYLAYIKTVDRRQPALSAIQWYNENVSRPLYAKGVLTKDNVRDAVSQYPKELRAIQQDLETAKASDCSRPGPQAPGRTTERNKMTRSPPIDTNISHVIPQNILPDTIPTPSPRPAPRKTEMRTDRGPVAVASPVMRPESGSIGLPASRTKVSVPSPVSRSRGKNVGSSVLHTPASRPGAFLTQVESSLPDVNPTPALQATERRPPASSAFPSFAPSQLSNPDSIPETTRKRVAAPGVSNGSAMAGPGAGFKRPRLTTQTAEKRDVEFRKFLMWKKTQSSAPQGSNAS</sequence>
<feature type="compositionally biased region" description="Polar residues" evidence="1">
    <location>
        <begin position="481"/>
        <end position="490"/>
    </location>
</feature>
<dbReference type="AlphaFoldDB" id="A0AAN6T6C5"/>
<feature type="region of interest" description="Disordered" evidence="1">
    <location>
        <begin position="124"/>
        <end position="174"/>
    </location>
</feature>
<dbReference type="Proteomes" id="UP001305647">
    <property type="component" value="Unassembled WGS sequence"/>
</dbReference>
<reference evidence="2" key="2">
    <citation type="submission" date="2023-05" db="EMBL/GenBank/DDBJ databases">
        <authorList>
            <consortium name="Lawrence Berkeley National Laboratory"/>
            <person name="Steindorff A."/>
            <person name="Hensen N."/>
            <person name="Bonometti L."/>
            <person name="Westerberg I."/>
            <person name="Brannstrom I.O."/>
            <person name="Guillou S."/>
            <person name="Cros-Aarteil S."/>
            <person name="Calhoun S."/>
            <person name="Haridas S."/>
            <person name="Kuo A."/>
            <person name="Mondo S."/>
            <person name="Pangilinan J."/>
            <person name="Riley R."/>
            <person name="Labutti K."/>
            <person name="Andreopoulos B."/>
            <person name="Lipzen A."/>
            <person name="Chen C."/>
            <person name="Yanf M."/>
            <person name="Daum C."/>
            <person name="Ng V."/>
            <person name="Clum A."/>
            <person name="Ohm R."/>
            <person name="Martin F."/>
            <person name="Silar P."/>
            <person name="Natvig D."/>
            <person name="Lalanne C."/>
            <person name="Gautier V."/>
            <person name="Ament-Velasquez S.L."/>
            <person name="Kruys A."/>
            <person name="Hutchinson M.I."/>
            <person name="Powell A.J."/>
            <person name="Barry K."/>
            <person name="Miller A.N."/>
            <person name="Grigoriev I.V."/>
            <person name="Debuchy R."/>
            <person name="Gladieux P."/>
            <person name="Thoren M.H."/>
            <person name="Johannesson H."/>
        </authorList>
    </citation>
    <scope>NUCLEOTIDE SEQUENCE</scope>
    <source>
        <strain evidence="2">CBS 757.83</strain>
    </source>
</reference>
<gene>
    <name evidence="2" type="ORF">N658DRAFT_416512</name>
</gene>
<reference evidence="2" key="1">
    <citation type="journal article" date="2023" name="Mol. Phylogenet. Evol.">
        <title>Genome-scale phylogeny and comparative genomics of the fungal order Sordariales.</title>
        <authorList>
            <person name="Hensen N."/>
            <person name="Bonometti L."/>
            <person name="Westerberg I."/>
            <person name="Brannstrom I.O."/>
            <person name="Guillou S."/>
            <person name="Cros-Aarteil S."/>
            <person name="Calhoun S."/>
            <person name="Haridas S."/>
            <person name="Kuo A."/>
            <person name="Mondo S."/>
            <person name="Pangilinan J."/>
            <person name="Riley R."/>
            <person name="LaButti K."/>
            <person name="Andreopoulos B."/>
            <person name="Lipzen A."/>
            <person name="Chen C."/>
            <person name="Yan M."/>
            <person name="Daum C."/>
            <person name="Ng V."/>
            <person name="Clum A."/>
            <person name="Steindorff A."/>
            <person name="Ohm R.A."/>
            <person name="Martin F."/>
            <person name="Silar P."/>
            <person name="Natvig D.O."/>
            <person name="Lalanne C."/>
            <person name="Gautier V."/>
            <person name="Ament-Velasquez S.L."/>
            <person name="Kruys A."/>
            <person name="Hutchinson M.I."/>
            <person name="Powell A.J."/>
            <person name="Barry K."/>
            <person name="Miller A.N."/>
            <person name="Grigoriev I.V."/>
            <person name="Debuchy R."/>
            <person name="Gladieux P."/>
            <person name="Hiltunen Thoren M."/>
            <person name="Johannesson H."/>
        </authorList>
    </citation>
    <scope>NUCLEOTIDE SEQUENCE</scope>
    <source>
        <strain evidence="2">CBS 757.83</strain>
    </source>
</reference>
<protein>
    <submittedName>
        <fullName evidence="2">Uncharacterized protein</fullName>
    </submittedName>
</protein>
<keyword evidence="3" id="KW-1185">Reference proteome</keyword>
<feature type="compositionally biased region" description="Low complexity" evidence="1">
    <location>
        <begin position="152"/>
        <end position="170"/>
    </location>
</feature>
<name>A0AAN6T6C5_9PEZI</name>
<organism evidence="2 3">
    <name type="scientific">Parathielavia hyrcaniae</name>
    <dbReference type="NCBI Taxonomy" id="113614"/>
    <lineage>
        <taxon>Eukaryota</taxon>
        <taxon>Fungi</taxon>
        <taxon>Dikarya</taxon>
        <taxon>Ascomycota</taxon>
        <taxon>Pezizomycotina</taxon>
        <taxon>Sordariomycetes</taxon>
        <taxon>Sordariomycetidae</taxon>
        <taxon>Sordariales</taxon>
        <taxon>Chaetomiaceae</taxon>
        <taxon>Parathielavia</taxon>
    </lineage>
</organism>
<evidence type="ECO:0000313" key="3">
    <source>
        <dbReference type="Proteomes" id="UP001305647"/>
    </source>
</evidence>
<dbReference type="EMBL" id="MU863625">
    <property type="protein sequence ID" value="KAK4105704.1"/>
    <property type="molecule type" value="Genomic_DNA"/>
</dbReference>
<evidence type="ECO:0000313" key="2">
    <source>
        <dbReference type="EMBL" id="KAK4105704.1"/>
    </source>
</evidence>
<feature type="region of interest" description="Disordered" evidence="1">
    <location>
        <begin position="1"/>
        <end position="35"/>
    </location>
</feature>
<feature type="region of interest" description="Disordered" evidence="1">
    <location>
        <begin position="324"/>
        <end position="527"/>
    </location>
</feature>